<dbReference type="InterPro" id="IPR052918">
    <property type="entry name" value="Motility_Chemotaxis_Reg"/>
</dbReference>
<gene>
    <name evidence="2" type="ORF">DLM85_19350</name>
</gene>
<dbReference type="AlphaFoldDB" id="A0A328BAQ7"/>
<dbReference type="Gene3D" id="2.40.10.500">
    <property type="match status" value="1"/>
</dbReference>
<dbReference type="PANTHER" id="PTHR35580:SF1">
    <property type="entry name" value="PHYTASE-LIKE DOMAIN-CONTAINING PROTEIN"/>
    <property type="match status" value="1"/>
</dbReference>
<name>A0A328BAQ7_9BACT</name>
<dbReference type="PANTHER" id="PTHR35580">
    <property type="entry name" value="CELL SURFACE GLYCOPROTEIN (S-LAYER PROTEIN)-LIKE PROTEIN"/>
    <property type="match status" value="1"/>
</dbReference>
<accession>A0A328BAQ7</accession>
<dbReference type="InterPro" id="IPR010620">
    <property type="entry name" value="SBBP_repeat"/>
</dbReference>
<keyword evidence="3" id="KW-1185">Reference proteome</keyword>
<dbReference type="SUPFAM" id="SSF63829">
    <property type="entry name" value="Calcium-dependent phosphotriesterase"/>
    <property type="match status" value="1"/>
</dbReference>
<dbReference type="EMBL" id="QHKM01000007">
    <property type="protein sequence ID" value="RAK64097.1"/>
    <property type="molecule type" value="Genomic_DNA"/>
</dbReference>
<dbReference type="Pfam" id="PF06739">
    <property type="entry name" value="SBBP"/>
    <property type="match status" value="2"/>
</dbReference>
<sequence length="1047" mass="106694">MFIFGWLMPTPLPSFSRPGFARRLSLRALLFLLLCLAGLSTRAQSWQWVSQAAARPSSSGSFANRTATDAAGNVYVAGYFQQSISLGSISLTSPDESNMFVAKLDPSGQYQWAVQVAGASPSGLALDAAGNVYLAGTFGGERHTVTFGSTTLTNNDPGQYPSPDVFVAKLNGTGQWQWAVKAGGPDADFGVDLALDGAGDVYVTGHFASASASFGSTTLVNGVAQPGPYNYNIFVAKLNAAGQWLWASKAGGANTDQASGLAVDGNGGVYITGTYASNPATFGTYPLTGSGFSNLFVAKLTAATGTWQWASKSGGTGYGYGVRLATDASGNVYVAGNFSGTLTFGTATVTTGSSTSSFSEVYVAKLNPSGQWQWASKAGGSSDDMVQGIAVDAAGNAFVAGSFRSPTAAFGTLTLTNSTPMPAGFTYTESDLYVAKLNASGQWQWASKATGTRGEDASDVALDASGNVLVSGEFYSGRLTAGSSVLPSNGYGSNVLVAKLNAAGAWQWATSNVGSSGYYTNGVARDTNGNLYAVGNFSGTVSFGTTTLVSTGEADLFVGKLDASGQWLWAVQGGGEGYESSSAVALDAAGNVYVSGSFGSLSADFGSFSLTNNDNTRGSYATDDVFVGKLNASGQWQWVSKGGGPDSDYSNHVAVDAAGRVYVCGSGNSSPLTFGSTTLPNSTSSYNAYVARLDGSTGAWQWAGQVGGAGRDEATSMAFDATGNLYLTGSFSGAGVAFGNTTLTSSGEGDIFLGQLSPAGQWQWALRAGGRYDDFGGRMAVDAAGNLYLTGSFHGPTATFGTISLASTSTDSSDVFVARVPSGVANWQWAVKAGGAGDDYGYALATDGAGGVYVGGNFFGPTASFGSISLANTVANPLDDPTSDLFVAKLAAANGQWLGAVKAGSAGYDGAYGLVTDPAGSVFVAGYVGAGASFGSIPATSSLDYGNGFVAKLSGFVTAAKPRSSADGQLTAYPNPFADQLTLRVDAPVATATLTLRDALGRTVRQQLVGVPATREASVSVAALPAGLYFLSIDAVNYHGVVPVTRR</sequence>
<feature type="domain" description="Secretion system C-terminal sorting" evidence="1">
    <location>
        <begin position="973"/>
        <end position="1037"/>
    </location>
</feature>
<dbReference type="OrthoDB" id="610424at2"/>
<protein>
    <recommendedName>
        <fullName evidence="1">Secretion system C-terminal sorting domain-containing protein</fullName>
    </recommendedName>
</protein>
<organism evidence="2 3">
    <name type="scientific">Hymenobacter edaphi</name>
    <dbReference type="NCBI Taxonomy" id="2211146"/>
    <lineage>
        <taxon>Bacteria</taxon>
        <taxon>Pseudomonadati</taxon>
        <taxon>Bacteroidota</taxon>
        <taxon>Cytophagia</taxon>
        <taxon>Cytophagales</taxon>
        <taxon>Hymenobacteraceae</taxon>
        <taxon>Hymenobacter</taxon>
    </lineage>
</organism>
<comment type="caution">
    <text evidence="2">The sequence shown here is derived from an EMBL/GenBank/DDBJ whole genome shotgun (WGS) entry which is preliminary data.</text>
</comment>
<dbReference type="InterPro" id="IPR026444">
    <property type="entry name" value="Secre_tail"/>
</dbReference>
<reference evidence="3" key="1">
    <citation type="submission" date="2018-05" db="EMBL/GenBank/DDBJ databases">
        <authorList>
            <person name="Nie L."/>
        </authorList>
    </citation>
    <scope>NUCLEOTIDE SEQUENCE [LARGE SCALE GENOMIC DNA]</scope>
    <source>
        <strain evidence="3">NL</strain>
    </source>
</reference>
<dbReference type="NCBIfam" id="TIGR04183">
    <property type="entry name" value="Por_Secre_tail"/>
    <property type="match status" value="1"/>
</dbReference>
<dbReference type="Gene3D" id="2.120.10.30">
    <property type="entry name" value="TolB, C-terminal domain"/>
    <property type="match status" value="1"/>
</dbReference>
<dbReference type="Proteomes" id="UP000248553">
    <property type="component" value="Unassembled WGS sequence"/>
</dbReference>
<dbReference type="InterPro" id="IPR011042">
    <property type="entry name" value="6-blade_b-propeller_TolB-like"/>
</dbReference>
<evidence type="ECO:0000259" key="1">
    <source>
        <dbReference type="Pfam" id="PF18962"/>
    </source>
</evidence>
<dbReference type="Pfam" id="PF18962">
    <property type="entry name" value="Por_Secre_tail"/>
    <property type="match status" value="1"/>
</dbReference>
<evidence type="ECO:0000313" key="3">
    <source>
        <dbReference type="Proteomes" id="UP000248553"/>
    </source>
</evidence>
<evidence type="ECO:0000313" key="2">
    <source>
        <dbReference type="EMBL" id="RAK64097.1"/>
    </source>
</evidence>
<dbReference type="InterPro" id="IPR011047">
    <property type="entry name" value="Quinoprotein_ADH-like_sf"/>
</dbReference>
<proteinExistence type="predicted"/>
<dbReference type="SUPFAM" id="SSF50998">
    <property type="entry name" value="Quinoprotein alcohol dehydrogenase-like"/>
    <property type="match status" value="1"/>
</dbReference>